<organism evidence="1 2">
    <name type="scientific">Bacillus infantis NRRL B-14911</name>
    <dbReference type="NCBI Taxonomy" id="1367477"/>
    <lineage>
        <taxon>Bacteria</taxon>
        <taxon>Bacillati</taxon>
        <taxon>Bacillota</taxon>
        <taxon>Bacilli</taxon>
        <taxon>Bacillales</taxon>
        <taxon>Bacillaceae</taxon>
        <taxon>Bacillus</taxon>
    </lineage>
</organism>
<sequence>MLFWYAKKEEKGAAWNMILAFPFSIYVSN</sequence>
<gene>
    <name evidence="1" type="ORF">N288_20335</name>
</gene>
<evidence type="ECO:0000313" key="1">
    <source>
        <dbReference type="EMBL" id="AGX05939.1"/>
    </source>
</evidence>
<name>U5LDL4_9BACI</name>
<evidence type="ECO:0000313" key="2">
    <source>
        <dbReference type="Proteomes" id="UP000017805"/>
    </source>
</evidence>
<reference evidence="1 2" key="1">
    <citation type="submission" date="2013-07" db="EMBL/GenBank/DDBJ databases">
        <title>Complete genome sequence of Bacillus infantis NRRL B-14911 that has potential to induce cardiac disease by antigenic mimicry.</title>
        <authorList>
            <person name="Massilamany C."/>
            <person name="Smith T.P.L."/>
            <person name="Loy J.D."/>
            <person name="Barletta R."/>
            <person name="Reddy J."/>
        </authorList>
    </citation>
    <scope>NUCLEOTIDE SEQUENCE [LARGE SCALE GENOMIC DNA]</scope>
    <source>
        <strain evidence="1 2">NRRL B-14911</strain>
    </source>
</reference>
<dbReference type="HOGENOM" id="CLU_3408660_0_0_9"/>
<dbReference type="KEGG" id="bif:N288_20335"/>
<dbReference type="Proteomes" id="UP000017805">
    <property type="component" value="Chromosome"/>
</dbReference>
<dbReference type="EMBL" id="CP006643">
    <property type="protein sequence ID" value="AGX05939.1"/>
    <property type="molecule type" value="Genomic_DNA"/>
</dbReference>
<proteinExistence type="predicted"/>
<keyword evidence="2" id="KW-1185">Reference proteome</keyword>
<protein>
    <submittedName>
        <fullName evidence="1">Uncharacterized protein</fullName>
    </submittedName>
</protein>
<accession>U5LDL4</accession>
<dbReference type="AlphaFoldDB" id="U5LDL4"/>